<name>A0A0K1EPW6_CHOCO</name>
<evidence type="ECO:0000256" key="3">
    <source>
        <dbReference type="ARBA" id="ARBA00023163"/>
    </source>
</evidence>
<dbReference type="PATRIC" id="fig|52.7.peg.7589"/>
<dbReference type="Gene3D" id="1.10.10.60">
    <property type="entry name" value="Homeodomain-like"/>
    <property type="match status" value="1"/>
</dbReference>
<dbReference type="Pfam" id="PF00440">
    <property type="entry name" value="TetR_N"/>
    <property type="match status" value="1"/>
</dbReference>
<proteinExistence type="predicted"/>
<evidence type="ECO:0000259" key="5">
    <source>
        <dbReference type="PROSITE" id="PS50977"/>
    </source>
</evidence>
<evidence type="ECO:0000313" key="7">
    <source>
        <dbReference type="Proteomes" id="UP000067626"/>
    </source>
</evidence>
<evidence type="ECO:0000256" key="4">
    <source>
        <dbReference type="PROSITE-ProRule" id="PRU00335"/>
    </source>
</evidence>
<dbReference type="RefSeq" id="WP_050434272.1">
    <property type="nucleotide sequence ID" value="NZ_CP012159.1"/>
</dbReference>
<dbReference type="GO" id="GO:0003700">
    <property type="term" value="F:DNA-binding transcription factor activity"/>
    <property type="evidence" value="ECO:0007669"/>
    <property type="project" value="TreeGrafter"/>
</dbReference>
<dbReference type="GO" id="GO:0000976">
    <property type="term" value="F:transcription cis-regulatory region binding"/>
    <property type="evidence" value="ECO:0007669"/>
    <property type="project" value="TreeGrafter"/>
</dbReference>
<feature type="DNA-binding region" description="H-T-H motif" evidence="4">
    <location>
        <begin position="37"/>
        <end position="56"/>
    </location>
</feature>
<dbReference type="InterPro" id="IPR036271">
    <property type="entry name" value="Tet_transcr_reg_TetR-rel_C_sf"/>
</dbReference>
<dbReference type="FunFam" id="1.10.10.60:FF:000141">
    <property type="entry name" value="TetR family transcriptional regulator"/>
    <property type="match status" value="1"/>
</dbReference>
<dbReference type="PANTHER" id="PTHR30055:SF234">
    <property type="entry name" value="HTH-TYPE TRANSCRIPTIONAL REGULATOR BETI"/>
    <property type="match status" value="1"/>
</dbReference>
<dbReference type="AlphaFoldDB" id="A0A0K1EPW6"/>
<dbReference type="PRINTS" id="PR00455">
    <property type="entry name" value="HTHTETR"/>
</dbReference>
<feature type="domain" description="HTH tetR-type" evidence="5">
    <location>
        <begin position="14"/>
        <end position="74"/>
    </location>
</feature>
<evidence type="ECO:0000256" key="1">
    <source>
        <dbReference type="ARBA" id="ARBA00023015"/>
    </source>
</evidence>
<dbReference type="PANTHER" id="PTHR30055">
    <property type="entry name" value="HTH-TYPE TRANSCRIPTIONAL REGULATOR RUTR"/>
    <property type="match status" value="1"/>
</dbReference>
<dbReference type="SUPFAM" id="SSF46689">
    <property type="entry name" value="Homeodomain-like"/>
    <property type="match status" value="1"/>
</dbReference>
<dbReference type="InterPro" id="IPR050109">
    <property type="entry name" value="HTH-type_TetR-like_transc_reg"/>
</dbReference>
<dbReference type="InterPro" id="IPR001647">
    <property type="entry name" value="HTH_TetR"/>
</dbReference>
<dbReference type="Gene3D" id="1.10.357.10">
    <property type="entry name" value="Tetracycline Repressor, domain 2"/>
    <property type="match status" value="1"/>
</dbReference>
<dbReference type="STRING" id="52.CMC5_069140"/>
<dbReference type="EMBL" id="CP012159">
    <property type="protein sequence ID" value="AKT42687.1"/>
    <property type="molecule type" value="Genomic_DNA"/>
</dbReference>
<keyword evidence="1" id="KW-0805">Transcription regulation</keyword>
<keyword evidence="3" id="KW-0804">Transcription</keyword>
<keyword evidence="7" id="KW-1185">Reference proteome</keyword>
<evidence type="ECO:0000256" key="2">
    <source>
        <dbReference type="ARBA" id="ARBA00023125"/>
    </source>
</evidence>
<reference evidence="6 7" key="1">
    <citation type="submission" date="2015-07" db="EMBL/GenBank/DDBJ databases">
        <title>Genome analysis of myxobacterium Chondromyces crocatus Cm c5 reveals a high potential for natural compound synthesis and the genetic basis for the loss of fruiting body formation.</title>
        <authorList>
            <person name="Zaburannyi N."/>
            <person name="Bunk B."/>
            <person name="Maier J."/>
            <person name="Overmann J."/>
            <person name="Mueller R."/>
        </authorList>
    </citation>
    <scope>NUCLEOTIDE SEQUENCE [LARGE SCALE GENOMIC DNA]</scope>
    <source>
        <strain evidence="6 7">Cm c5</strain>
    </source>
</reference>
<sequence>MCPRSAEQVEQLKDERRSALLRAARVVFSRKGFAAAKIADVAAGAGISHGLVYHYFPDKEALFAATVSLAVEGWQSLLSQVLEEPGTPLDRLTSLCGKMIAGLGDEPEYLLLIIQAHTGEGVPESLRALLQQHRRKVFEDLTTLIVEGQRAGLIVREIPDALARALLALIQGMAINRLIDAGETPPPLVVVTRLLKV</sequence>
<dbReference type="InterPro" id="IPR009057">
    <property type="entry name" value="Homeodomain-like_sf"/>
</dbReference>
<dbReference type="SUPFAM" id="SSF48498">
    <property type="entry name" value="Tetracyclin repressor-like, C-terminal domain"/>
    <property type="match status" value="1"/>
</dbReference>
<keyword evidence="2 4" id="KW-0238">DNA-binding</keyword>
<dbReference type="Proteomes" id="UP000067626">
    <property type="component" value="Chromosome"/>
</dbReference>
<protein>
    <submittedName>
        <fullName evidence="6">TetR family transcriptional regulator</fullName>
    </submittedName>
</protein>
<organism evidence="6 7">
    <name type="scientific">Chondromyces crocatus</name>
    <dbReference type="NCBI Taxonomy" id="52"/>
    <lineage>
        <taxon>Bacteria</taxon>
        <taxon>Pseudomonadati</taxon>
        <taxon>Myxococcota</taxon>
        <taxon>Polyangia</taxon>
        <taxon>Polyangiales</taxon>
        <taxon>Polyangiaceae</taxon>
        <taxon>Chondromyces</taxon>
    </lineage>
</organism>
<dbReference type="PROSITE" id="PS50977">
    <property type="entry name" value="HTH_TETR_2"/>
    <property type="match status" value="1"/>
</dbReference>
<evidence type="ECO:0000313" key="6">
    <source>
        <dbReference type="EMBL" id="AKT42687.1"/>
    </source>
</evidence>
<gene>
    <name evidence="6" type="primary">tetR</name>
    <name evidence="6" type="ORF">CMC5_069140</name>
</gene>
<accession>A0A0K1EPW6</accession>
<dbReference type="OrthoDB" id="9812484at2"/>
<dbReference type="KEGG" id="ccro:CMC5_069140"/>